<reference evidence="2" key="1">
    <citation type="journal article" date="2023" name="G3 (Bethesda)">
        <title>Genome assembly and association tests identify interacting loci associated with vigor, precocity, and sex in interspecific pistachio rootstocks.</title>
        <authorList>
            <person name="Palmer W."/>
            <person name="Jacygrad E."/>
            <person name="Sagayaradj S."/>
            <person name="Cavanaugh K."/>
            <person name="Han R."/>
            <person name="Bertier L."/>
            <person name="Beede B."/>
            <person name="Kafkas S."/>
            <person name="Golino D."/>
            <person name="Preece J."/>
            <person name="Michelmore R."/>
        </authorList>
    </citation>
    <scope>NUCLEOTIDE SEQUENCE [LARGE SCALE GENOMIC DNA]</scope>
</reference>
<comment type="caution">
    <text evidence="1">The sequence shown here is derived from an EMBL/GenBank/DDBJ whole genome shotgun (WGS) entry which is preliminary data.</text>
</comment>
<name>A0ACC1BVT6_9ROSI</name>
<proteinExistence type="predicted"/>
<evidence type="ECO:0000313" key="2">
    <source>
        <dbReference type="Proteomes" id="UP001164250"/>
    </source>
</evidence>
<dbReference type="Proteomes" id="UP001164250">
    <property type="component" value="Chromosome 3"/>
</dbReference>
<keyword evidence="2" id="KW-1185">Reference proteome</keyword>
<dbReference type="EMBL" id="CM047899">
    <property type="protein sequence ID" value="KAJ0103060.1"/>
    <property type="molecule type" value="Genomic_DNA"/>
</dbReference>
<gene>
    <name evidence="1" type="ORF">Patl1_05958</name>
</gene>
<evidence type="ECO:0000313" key="1">
    <source>
        <dbReference type="EMBL" id="KAJ0103060.1"/>
    </source>
</evidence>
<protein>
    <submittedName>
        <fullName evidence="1">Uncharacterized protein</fullName>
    </submittedName>
</protein>
<organism evidence="1 2">
    <name type="scientific">Pistacia atlantica</name>
    <dbReference type="NCBI Taxonomy" id="434234"/>
    <lineage>
        <taxon>Eukaryota</taxon>
        <taxon>Viridiplantae</taxon>
        <taxon>Streptophyta</taxon>
        <taxon>Embryophyta</taxon>
        <taxon>Tracheophyta</taxon>
        <taxon>Spermatophyta</taxon>
        <taxon>Magnoliopsida</taxon>
        <taxon>eudicotyledons</taxon>
        <taxon>Gunneridae</taxon>
        <taxon>Pentapetalae</taxon>
        <taxon>rosids</taxon>
        <taxon>malvids</taxon>
        <taxon>Sapindales</taxon>
        <taxon>Anacardiaceae</taxon>
        <taxon>Pistacia</taxon>
    </lineage>
</organism>
<sequence length="198" mass="22366">MGDEKLLLPTWFLLMTNIFNLMQLVVITLIYLQPTNEVFENGLQIQRWINSPGLMYKADIQDTLCDRCIPLDFILPMVFYIMTFKPSKQSITFWGKKLIAVVFSGIDYPEEFDAGIFVPASICDYIDIYTDMAECAADKVPPVAYTNEDSDVDGVAHLELLAADIDSIAEIQVKEARFHYEPMQPTILSGVSLTFAST</sequence>
<accession>A0ACC1BVT6</accession>